<sequence>MQDLLNENEFIQTKTYNPWKRYMIFYIIVTVHAVLILITTLFNEPENIATLFSCTLYFISPLIVPFILALGKKNFIKSGLVTTVLGIALLNFIYPLLFIIIIWLRGEYIFVDESPMTIALGIVVLTFLCTLLIIPIIIGIRAILIKKHKKKEEKALEVHKRYFS</sequence>
<keyword evidence="1" id="KW-1133">Transmembrane helix</keyword>
<keyword evidence="3" id="KW-1185">Reference proteome</keyword>
<gene>
    <name evidence="2" type="ORF">FUA48_10205</name>
</gene>
<feature type="transmembrane region" description="Helical" evidence="1">
    <location>
        <begin position="116"/>
        <end position="144"/>
    </location>
</feature>
<evidence type="ECO:0000256" key="1">
    <source>
        <dbReference type="SAM" id="Phobius"/>
    </source>
</evidence>
<dbReference type="Proteomes" id="UP000321222">
    <property type="component" value="Chromosome"/>
</dbReference>
<dbReference type="EMBL" id="CP042831">
    <property type="protein sequence ID" value="QEE49938.1"/>
    <property type="molecule type" value="Genomic_DNA"/>
</dbReference>
<dbReference type="KEGG" id="fak:FUA48_10205"/>
<evidence type="ECO:0000313" key="3">
    <source>
        <dbReference type="Proteomes" id="UP000321222"/>
    </source>
</evidence>
<dbReference type="AlphaFoldDB" id="A0A5B9FVZ6"/>
<dbReference type="OrthoDB" id="9961435at2"/>
<feature type="transmembrane region" description="Helical" evidence="1">
    <location>
        <begin position="80"/>
        <end position="104"/>
    </location>
</feature>
<proteinExistence type="predicted"/>
<name>A0A5B9FVZ6_9FLAO</name>
<keyword evidence="1" id="KW-0812">Transmembrane</keyword>
<keyword evidence="1" id="KW-0472">Membrane</keyword>
<evidence type="ECO:0000313" key="2">
    <source>
        <dbReference type="EMBL" id="QEE49938.1"/>
    </source>
</evidence>
<accession>A0A5B9FVZ6</accession>
<feature type="transmembrane region" description="Helical" evidence="1">
    <location>
        <begin position="48"/>
        <end position="68"/>
    </location>
</feature>
<reference evidence="2 3" key="1">
    <citation type="submission" date="2019-08" db="EMBL/GenBank/DDBJ databases">
        <title>Flavobacterium alkalisoli sp. nov., isolated from rhizosphere soil of Suaeda salsa.</title>
        <authorList>
            <person name="Sun J.-Q."/>
            <person name="Xu L."/>
        </authorList>
    </citation>
    <scope>NUCLEOTIDE SEQUENCE [LARGE SCALE GENOMIC DNA]</scope>
    <source>
        <strain evidence="2 3">XS-5</strain>
    </source>
</reference>
<dbReference type="RefSeq" id="WP_147583437.1">
    <property type="nucleotide sequence ID" value="NZ_CP042831.1"/>
</dbReference>
<feature type="transmembrane region" description="Helical" evidence="1">
    <location>
        <begin position="23"/>
        <end position="42"/>
    </location>
</feature>
<organism evidence="2 3">
    <name type="scientific">Flavobacterium alkalisoli</name>
    <dbReference type="NCBI Taxonomy" id="2602769"/>
    <lineage>
        <taxon>Bacteria</taxon>
        <taxon>Pseudomonadati</taxon>
        <taxon>Bacteroidota</taxon>
        <taxon>Flavobacteriia</taxon>
        <taxon>Flavobacteriales</taxon>
        <taxon>Flavobacteriaceae</taxon>
        <taxon>Flavobacterium</taxon>
    </lineage>
</organism>
<protein>
    <submittedName>
        <fullName evidence="2">Uncharacterized protein</fullName>
    </submittedName>
</protein>